<reference evidence="1" key="1">
    <citation type="submission" date="2017-07" db="EMBL/GenBank/DDBJ databases">
        <authorList>
            <person name="Mikheyev A."/>
            <person name="Grau M."/>
        </authorList>
    </citation>
    <scope>NUCLEOTIDE SEQUENCE</scope>
    <source>
        <tissue evidence="1">Venom_gland</tissue>
    </source>
</reference>
<dbReference type="EMBL" id="IACM01097089">
    <property type="protein sequence ID" value="LAB31763.1"/>
    <property type="molecule type" value="Transcribed_RNA"/>
</dbReference>
<organism evidence="1">
    <name type="scientific">Micrurus spixii</name>
    <name type="common">Amazon coral snake</name>
    <dbReference type="NCBI Taxonomy" id="129469"/>
    <lineage>
        <taxon>Eukaryota</taxon>
        <taxon>Metazoa</taxon>
        <taxon>Chordata</taxon>
        <taxon>Craniata</taxon>
        <taxon>Vertebrata</taxon>
        <taxon>Euteleostomi</taxon>
        <taxon>Lepidosauria</taxon>
        <taxon>Squamata</taxon>
        <taxon>Bifurcata</taxon>
        <taxon>Unidentata</taxon>
        <taxon>Episquamata</taxon>
        <taxon>Toxicofera</taxon>
        <taxon>Serpentes</taxon>
        <taxon>Colubroidea</taxon>
        <taxon>Elapidae</taxon>
        <taxon>Elapinae</taxon>
        <taxon>Micrurus</taxon>
    </lineage>
</organism>
<dbReference type="AlphaFoldDB" id="A0A2D4MFQ4"/>
<proteinExistence type="predicted"/>
<accession>A0A2D4MFQ4</accession>
<protein>
    <submittedName>
        <fullName evidence="1">Uncharacterized protein</fullName>
    </submittedName>
</protein>
<sequence length="102" mass="10940">MMEQKAMQPWDHVPPLCLCLAAEPAEPAAVGFVGALCPPGPANLSYSAGLLLPGVRQGSSDLLPLDPSPTGLHQQSLVEPCRCCLWAAERQLHMYSVMQKLC</sequence>
<evidence type="ECO:0000313" key="1">
    <source>
        <dbReference type="EMBL" id="LAB31763.1"/>
    </source>
</evidence>
<name>A0A2D4MFQ4_9SAUR</name>
<reference evidence="1" key="2">
    <citation type="submission" date="2017-11" db="EMBL/GenBank/DDBJ databases">
        <title>Coralsnake Venomics: Analyses of Venom Gland Transcriptomes and Proteomes of Six Brazilian Taxa.</title>
        <authorList>
            <person name="Aird S.D."/>
            <person name="Jorge da Silva N."/>
            <person name="Qiu L."/>
            <person name="Villar-Briones A."/>
            <person name="Aparecida-Saddi V."/>
            <person name="Campos-Telles M.P."/>
            <person name="Grau M."/>
            <person name="Mikheyev A.S."/>
        </authorList>
    </citation>
    <scope>NUCLEOTIDE SEQUENCE</scope>
    <source>
        <tissue evidence="1">Venom_gland</tissue>
    </source>
</reference>